<dbReference type="PROSITE" id="PS51257">
    <property type="entry name" value="PROKAR_LIPOPROTEIN"/>
    <property type="match status" value="1"/>
</dbReference>
<gene>
    <name evidence="2" type="ORF">ACFPM3_29405</name>
</gene>
<evidence type="ECO:0000256" key="1">
    <source>
        <dbReference type="SAM" id="MobiDB-lite"/>
    </source>
</evidence>
<feature type="compositionally biased region" description="Basic and acidic residues" evidence="1">
    <location>
        <begin position="87"/>
        <end position="96"/>
    </location>
</feature>
<evidence type="ECO:0000313" key="2">
    <source>
        <dbReference type="EMBL" id="MFC5026256.1"/>
    </source>
</evidence>
<reference evidence="3" key="1">
    <citation type="journal article" date="2019" name="Int. J. Syst. Evol. Microbiol.">
        <title>The Global Catalogue of Microorganisms (GCM) 10K type strain sequencing project: providing services to taxonomists for standard genome sequencing and annotation.</title>
        <authorList>
            <consortium name="The Broad Institute Genomics Platform"/>
            <consortium name="The Broad Institute Genome Sequencing Center for Infectious Disease"/>
            <person name="Wu L."/>
            <person name="Ma J."/>
        </authorList>
    </citation>
    <scope>NUCLEOTIDE SEQUENCE [LARGE SCALE GENOMIC DNA]</scope>
    <source>
        <strain evidence="3">CGMCC 4.1648</strain>
    </source>
</reference>
<feature type="region of interest" description="Disordered" evidence="1">
    <location>
        <begin position="47"/>
        <end position="74"/>
    </location>
</feature>
<protein>
    <recommendedName>
        <fullName evidence="4">Lipoprotein</fullName>
    </recommendedName>
</protein>
<organism evidence="2 3">
    <name type="scientific">Streptomyces coeruleoprunus</name>
    <dbReference type="NCBI Taxonomy" id="285563"/>
    <lineage>
        <taxon>Bacteria</taxon>
        <taxon>Bacillati</taxon>
        <taxon>Actinomycetota</taxon>
        <taxon>Actinomycetes</taxon>
        <taxon>Kitasatosporales</taxon>
        <taxon>Streptomycetaceae</taxon>
        <taxon>Streptomyces</taxon>
    </lineage>
</organism>
<proteinExistence type="predicted"/>
<evidence type="ECO:0008006" key="4">
    <source>
        <dbReference type="Google" id="ProtNLM"/>
    </source>
</evidence>
<name>A0ABV9XPX4_9ACTN</name>
<accession>A0ABV9XPX4</accession>
<dbReference type="Proteomes" id="UP001595829">
    <property type="component" value="Unassembled WGS sequence"/>
</dbReference>
<comment type="caution">
    <text evidence="2">The sequence shown here is derived from an EMBL/GenBank/DDBJ whole genome shotgun (WGS) entry which is preliminary data.</text>
</comment>
<feature type="compositionally biased region" description="Gly residues" evidence="1">
    <location>
        <begin position="99"/>
        <end position="109"/>
    </location>
</feature>
<keyword evidence="3" id="KW-1185">Reference proteome</keyword>
<evidence type="ECO:0000313" key="3">
    <source>
        <dbReference type="Proteomes" id="UP001595829"/>
    </source>
</evidence>
<dbReference type="EMBL" id="JBHSJD010000024">
    <property type="protein sequence ID" value="MFC5026256.1"/>
    <property type="molecule type" value="Genomic_DNA"/>
</dbReference>
<feature type="region of interest" description="Disordered" evidence="1">
    <location>
        <begin position="87"/>
        <end position="109"/>
    </location>
</feature>
<dbReference type="RefSeq" id="WP_345689856.1">
    <property type="nucleotide sequence ID" value="NZ_BAABIT010000001.1"/>
</dbReference>
<sequence length="109" mass="11443">MRRLRSGYVVLGGMGALALTLTSCGSDEPDKRCVDRVTREILPTYKCHDGTSRDYDRDYDSDYDSGGGSSGGAGYYYGGSVRDGRAEDGSFDRSAVERGGFGSSGSGGG</sequence>
<feature type="compositionally biased region" description="Gly residues" evidence="1">
    <location>
        <begin position="65"/>
        <end position="74"/>
    </location>
</feature>
<feature type="compositionally biased region" description="Basic and acidic residues" evidence="1">
    <location>
        <begin position="47"/>
        <end position="60"/>
    </location>
</feature>